<evidence type="ECO:0000256" key="1">
    <source>
        <dbReference type="ARBA" id="ARBA00022962"/>
    </source>
</evidence>
<evidence type="ECO:0000313" key="4">
    <source>
        <dbReference type="Proteomes" id="UP000571017"/>
    </source>
</evidence>
<dbReference type="GO" id="GO:0000162">
    <property type="term" value="P:L-tryptophan biosynthetic process"/>
    <property type="evidence" value="ECO:0007669"/>
    <property type="project" value="TreeGrafter"/>
</dbReference>
<sequence>MIVIIDNYDSFTYNLFQYFQQMTGDVRVYRNDQVTTSELFEIGATLLVLSPGPGHPGETGVSADVLREFSGKVPILGICLGHQLIVDFFGGSVIKGLQPMQGKVTRVTHDGQTIFENLPSSLQVTRYHSLVTPADQLPPSLEVSATSEDGVVMAVRHRHLPVEGIQFHPESIMTEYGYDMLYSAYQRAETFSKEGIG</sequence>
<proteinExistence type="predicted"/>
<dbReference type="SUPFAM" id="SSF52317">
    <property type="entry name" value="Class I glutamine amidotransferase-like"/>
    <property type="match status" value="1"/>
</dbReference>
<dbReference type="PRINTS" id="PR00097">
    <property type="entry name" value="ANTSNTHASEII"/>
</dbReference>
<dbReference type="CDD" id="cd01743">
    <property type="entry name" value="GATase1_Anthranilate_Synthase"/>
    <property type="match status" value="1"/>
</dbReference>
<feature type="domain" description="Glutamine amidotransferase" evidence="2">
    <location>
        <begin position="3"/>
        <end position="183"/>
    </location>
</feature>
<dbReference type="Proteomes" id="UP000571017">
    <property type="component" value="Unassembled WGS sequence"/>
</dbReference>
<dbReference type="PRINTS" id="PR00096">
    <property type="entry name" value="GATASE"/>
</dbReference>
<organism evidence="3 4">
    <name type="scientific">Halobacillus locisalis</name>
    <dbReference type="NCBI Taxonomy" id="220753"/>
    <lineage>
        <taxon>Bacteria</taxon>
        <taxon>Bacillati</taxon>
        <taxon>Bacillota</taxon>
        <taxon>Bacilli</taxon>
        <taxon>Bacillales</taxon>
        <taxon>Bacillaceae</taxon>
        <taxon>Halobacillus</taxon>
    </lineage>
</organism>
<dbReference type="PRINTS" id="PR00099">
    <property type="entry name" value="CPSGATASE"/>
</dbReference>
<comment type="caution">
    <text evidence="3">The sequence shown here is derived from an EMBL/GenBank/DDBJ whole genome shotgun (WGS) entry which is preliminary data.</text>
</comment>
<dbReference type="NCBIfam" id="TIGR00566">
    <property type="entry name" value="trpG_papA"/>
    <property type="match status" value="1"/>
</dbReference>
<dbReference type="GO" id="GO:0004049">
    <property type="term" value="F:anthranilate synthase activity"/>
    <property type="evidence" value="ECO:0007669"/>
    <property type="project" value="TreeGrafter"/>
</dbReference>
<dbReference type="InterPro" id="IPR029062">
    <property type="entry name" value="Class_I_gatase-like"/>
</dbReference>
<keyword evidence="4" id="KW-1185">Reference proteome</keyword>
<dbReference type="InterPro" id="IPR006221">
    <property type="entry name" value="TrpG/PapA_dom"/>
</dbReference>
<protein>
    <submittedName>
        <fullName evidence="3">Aminodeoxychorismate/anthranilate synthase component II</fullName>
    </submittedName>
</protein>
<dbReference type="PANTHER" id="PTHR43418:SF4">
    <property type="entry name" value="MULTIFUNCTIONAL TRYPTOPHAN BIOSYNTHESIS PROTEIN"/>
    <property type="match status" value="1"/>
</dbReference>
<dbReference type="FunFam" id="3.40.50.880:FF:000003">
    <property type="entry name" value="Anthranilate synthase component II"/>
    <property type="match status" value="1"/>
</dbReference>
<dbReference type="EMBL" id="JACEFG010000002">
    <property type="protein sequence ID" value="MBA2175068.1"/>
    <property type="molecule type" value="Genomic_DNA"/>
</dbReference>
<dbReference type="PROSITE" id="PS51273">
    <property type="entry name" value="GATASE_TYPE_1"/>
    <property type="match status" value="1"/>
</dbReference>
<accession>A0A838CT41</accession>
<dbReference type="AlphaFoldDB" id="A0A838CT41"/>
<reference evidence="3 4" key="1">
    <citation type="journal article" date="2004" name="Extremophiles">
        <title>Halobacillus locisalis sp. nov., a halophilic bacterium isolated from a marine solar saltern of the Yellow Sea in Korea.</title>
        <authorList>
            <person name="Yoon J.H."/>
            <person name="Kang K.H."/>
            <person name="Oh T.K."/>
            <person name="Park Y.H."/>
        </authorList>
    </citation>
    <scope>NUCLEOTIDE SEQUENCE [LARGE SCALE GENOMIC DNA]</scope>
    <source>
        <strain evidence="3 4">KCTC 3788</strain>
    </source>
</reference>
<dbReference type="PANTHER" id="PTHR43418">
    <property type="entry name" value="MULTIFUNCTIONAL TRYPTOPHAN BIOSYNTHESIS PROTEIN-RELATED"/>
    <property type="match status" value="1"/>
</dbReference>
<name>A0A838CT41_9BACI</name>
<evidence type="ECO:0000259" key="2">
    <source>
        <dbReference type="Pfam" id="PF00117"/>
    </source>
</evidence>
<gene>
    <name evidence="3" type="ORF">H0266_09205</name>
</gene>
<dbReference type="Pfam" id="PF00117">
    <property type="entry name" value="GATase"/>
    <property type="match status" value="1"/>
</dbReference>
<dbReference type="Gene3D" id="3.40.50.880">
    <property type="match status" value="1"/>
</dbReference>
<dbReference type="GO" id="GO:0005829">
    <property type="term" value="C:cytosol"/>
    <property type="evidence" value="ECO:0007669"/>
    <property type="project" value="TreeGrafter"/>
</dbReference>
<dbReference type="InterPro" id="IPR017926">
    <property type="entry name" value="GATASE"/>
</dbReference>
<dbReference type="InterPro" id="IPR050472">
    <property type="entry name" value="Anth_synth/Amidotransfase"/>
</dbReference>
<evidence type="ECO:0000313" key="3">
    <source>
        <dbReference type="EMBL" id="MBA2175068.1"/>
    </source>
</evidence>
<keyword evidence="1" id="KW-0315">Glutamine amidotransferase</keyword>